<dbReference type="GO" id="GO:0032259">
    <property type="term" value="P:methylation"/>
    <property type="evidence" value="ECO:0007669"/>
    <property type="project" value="UniProtKB-KW"/>
</dbReference>
<evidence type="ECO:0000259" key="2">
    <source>
        <dbReference type="Pfam" id="PF05050"/>
    </source>
</evidence>
<evidence type="ECO:0000313" key="4">
    <source>
        <dbReference type="Proteomes" id="UP001163152"/>
    </source>
</evidence>
<dbReference type="NCBIfam" id="TIGR01444">
    <property type="entry name" value="fkbM_fam"/>
    <property type="match status" value="1"/>
</dbReference>
<keyword evidence="3" id="KW-0808">Transferase</keyword>
<dbReference type="GO" id="GO:0008168">
    <property type="term" value="F:methyltransferase activity"/>
    <property type="evidence" value="ECO:0007669"/>
    <property type="project" value="UniProtKB-KW"/>
</dbReference>
<reference evidence="3" key="1">
    <citation type="submission" date="2022-12" db="EMBL/GenBank/DDBJ databases">
        <title>Polyphasic identification of a Novel Hot-Spring Cyanobacterium Ocullathermofonsia sinensis gen nov. sp. nov. and Genomic Insights on its Adaptations to the Thermal Habitat.</title>
        <authorList>
            <person name="Daroch M."/>
            <person name="Tang J."/>
            <person name="Jiang Y."/>
        </authorList>
    </citation>
    <scope>NUCLEOTIDE SEQUENCE</scope>
    <source>
        <strain evidence="3">PKUAC-SCTA174</strain>
    </source>
</reference>
<evidence type="ECO:0000313" key="3">
    <source>
        <dbReference type="EMBL" id="WAL58970.1"/>
    </source>
</evidence>
<evidence type="ECO:0000256" key="1">
    <source>
        <dbReference type="SAM" id="MobiDB-lite"/>
    </source>
</evidence>
<feature type="domain" description="Methyltransferase FkbM" evidence="2">
    <location>
        <begin position="449"/>
        <end position="607"/>
    </location>
</feature>
<dbReference type="Proteomes" id="UP001163152">
    <property type="component" value="Chromosome"/>
</dbReference>
<dbReference type="AlphaFoldDB" id="A0A9E9CAI2"/>
<dbReference type="PANTHER" id="PTHR34203">
    <property type="entry name" value="METHYLTRANSFERASE, FKBM FAMILY PROTEIN"/>
    <property type="match status" value="1"/>
</dbReference>
<feature type="compositionally biased region" description="Polar residues" evidence="1">
    <location>
        <begin position="691"/>
        <end position="711"/>
    </location>
</feature>
<dbReference type="InterPro" id="IPR006342">
    <property type="entry name" value="FkbM_mtfrase"/>
</dbReference>
<dbReference type="Pfam" id="PF05050">
    <property type="entry name" value="Methyltransf_21"/>
    <property type="match status" value="1"/>
</dbReference>
<dbReference type="Gene3D" id="3.40.50.150">
    <property type="entry name" value="Vaccinia Virus protein VP39"/>
    <property type="match status" value="2"/>
</dbReference>
<proteinExistence type="predicted"/>
<protein>
    <submittedName>
        <fullName evidence="3">FkbM family methyltransferase</fullName>
    </submittedName>
</protein>
<accession>A0A9E9CAI2</accession>
<organism evidence="3 4">
    <name type="scientific">Thermocoleostomius sinensis A174</name>
    <dbReference type="NCBI Taxonomy" id="2016057"/>
    <lineage>
        <taxon>Bacteria</taxon>
        <taxon>Bacillati</taxon>
        <taxon>Cyanobacteriota</taxon>
        <taxon>Cyanophyceae</taxon>
        <taxon>Oculatellales</taxon>
        <taxon>Oculatellaceae</taxon>
        <taxon>Thermocoleostomius</taxon>
    </lineage>
</organism>
<dbReference type="SUPFAM" id="SSF53756">
    <property type="entry name" value="UDP-Glycosyltransferase/glycogen phosphorylase"/>
    <property type="match status" value="1"/>
</dbReference>
<gene>
    <name evidence="3" type="ORF">OXH18_17560</name>
</gene>
<name>A0A9E9CAI2_9CYAN</name>
<dbReference type="InterPro" id="IPR052514">
    <property type="entry name" value="SAM-dependent_MTase"/>
</dbReference>
<dbReference type="SUPFAM" id="SSF53335">
    <property type="entry name" value="S-adenosyl-L-methionine-dependent methyltransferases"/>
    <property type="match status" value="2"/>
</dbReference>
<dbReference type="RefSeq" id="WP_268608437.1">
    <property type="nucleotide sequence ID" value="NZ_CP113797.1"/>
</dbReference>
<feature type="region of interest" description="Disordered" evidence="1">
    <location>
        <begin position="687"/>
        <end position="729"/>
    </location>
</feature>
<dbReference type="Gene3D" id="3.40.50.2000">
    <property type="entry name" value="Glycogen Phosphorylase B"/>
    <property type="match status" value="2"/>
</dbReference>
<keyword evidence="4" id="KW-1185">Reference proteome</keyword>
<dbReference type="KEGG" id="tsin:OXH18_17560"/>
<dbReference type="PANTHER" id="PTHR34203:SF15">
    <property type="entry name" value="SLL1173 PROTEIN"/>
    <property type="match status" value="1"/>
</dbReference>
<keyword evidence="3" id="KW-0489">Methyltransferase</keyword>
<dbReference type="EMBL" id="CP113797">
    <property type="protein sequence ID" value="WAL58970.1"/>
    <property type="molecule type" value="Genomic_DNA"/>
</dbReference>
<sequence>MSVTSSGAISALLTGHLVPPRVLIIDMTRIGDYSATGQMKQSIFGLHPAECLLQVYMVGERQFGLYSPASDSAIKQYQDCDQLLADCIQFAPDVIYYRPVAERPLLHTFAVAAIAKLSIPTVIHIVDDWPERLRLQTPSRYVQLDQSLRRLLNDAFACLSICEAMSIAYRERYGVDFIAIANCIKPEDWLPTNTQISKKFSRVQPFTIRYVGSLADDMTCQSILDVAEVIAALQTEYSINFEIYTTNYWKQKAINTFSNLPGVSIHEAAFSTVAYRQLLITADALLIAYNFDPDSVTYVRYSMANKFPECLASGNPVLVYGPIDVAPIAYAAEIGCTQLVIDRDPNKLKIAICALIDDPNYARALGQAAREYAFQHHSESVVAKRFYEILCQAAQSALPTRHQSVSNLVSSDQQSILGPFTRDQSVCLDETQLVAELLSHLPEHSIMLDVGAHHGSALLSFVEKGWRVFAYEPDPDNRQVLERRMNSYTNLTIDRRAVSDRAGETVSFYASPESTGISTLSPFQDSHQQKCQVITTTVAEICAEHQLHQIDFLKIDTEGHDLMVLKGVPWDKIHPAVIECEFEDHKTVPLGYTVEDLAQYLVDRGYTVLVSEWHPIVRYGIQHDWHRLMLYPCQLATPHAWGNLLAFKHTPDLEQVVALTQKLIKTKSEKPITQISLKLSNQATIEGHNGMNPSRLQDNPQQDSTESLNGKHSSHSELSRQQEPFNPPKSVPVLLKLNGTRLATGLLGRVGRYYSRWPLSIALLAIGLNTIAMLDDVPFRWIFSSGGTFLLVFLVGHAASKADVALQTGERAQETVTQSQEMTARLQKKATSAFKRATQAGERLKLTTERVDQAIAEAVTVADRAISTAKFATEMASRATGSAQSGAQSANRAIEMATASLETAKNCHEIAQRSLSYAESASAQTTQAIADLKQQIDQMSILNPSNTSNIKLFQPFGRQLSQEHIEVFTSFWTSMLRLQLNQQGLGYLAHRICLSEDICTGRLATTVQDMALRVLVAQSLRTPNLSVLEIGSLFGINLAIIYETCRDHFEQIHLSAIDPLDGYYDKGRTDVITQVPVTRKIFEHNMRQMDIAPQDITLLQGLSTESVILEKAGLRQYNLLIIDGDHSYAGVKFDFDHYLAAVDVGGYIIFDDYNSEDWPEVTEFVDNEVKRNSSVEFIGSSWRTAVFKVIRKNLV</sequence>
<dbReference type="Pfam" id="PF13578">
    <property type="entry name" value="Methyltransf_24"/>
    <property type="match status" value="1"/>
</dbReference>
<dbReference type="InterPro" id="IPR029063">
    <property type="entry name" value="SAM-dependent_MTases_sf"/>
</dbReference>